<proteinExistence type="predicted"/>
<name>X1FPY5_9ZZZZ</name>
<sequence>LVLREANNREDAGFRIGDCWQVGLGSAFNIIKLLKVDSLLPGLVELK</sequence>
<protein>
    <submittedName>
        <fullName evidence="1">Uncharacterized protein</fullName>
    </submittedName>
</protein>
<dbReference type="EMBL" id="BARU01004688">
    <property type="protein sequence ID" value="GAH22833.1"/>
    <property type="molecule type" value="Genomic_DNA"/>
</dbReference>
<reference evidence="1" key="1">
    <citation type="journal article" date="2014" name="Front. Microbiol.">
        <title>High frequency of phylogenetically diverse reductive dehalogenase-homologous genes in deep subseafloor sedimentary metagenomes.</title>
        <authorList>
            <person name="Kawai M."/>
            <person name="Futagami T."/>
            <person name="Toyoda A."/>
            <person name="Takaki Y."/>
            <person name="Nishi S."/>
            <person name="Hori S."/>
            <person name="Arai W."/>
            <person name="Tsubouchi T."/>
            <person name="Morono Y."/>
            <person name="Uchiyama I."/>
            <person name="Ito T."/>
            <person name="Fujiyama A."/>
            <person name="Inagaki F."/>
            <person name="Takami H."/>
        </authorList>
    </citation>
    <scope>NUCLEOTIDE SEQUENCE</scope>
    <source>
        <strain evidence="1">Expedition CK06-06</strain>
    </source>
</reference>
<evidence type="ECO:0000313" key="1">
    <source>
        <dbReference type="EMBL" id="GAH22833.1"/>
    </source>
</evidence>
<accession>X1FPY5</accession>
<feature type="non-terminal residue" evidence="1">
    <location>
        <position position="1"/>
    </location>
</feature>
<comment type="caution">
    <text evidence="1">The sequence shown here is derived from an EMBL/GenBank/DDBJ whole genome shotgun (WGS) entry which is preliminary data.</text>
</comment>
<gene>
    <name evidence="1" type="ORF">S03H2_09290</name>
</gene>
<dbReference type="AlphaFoldDB" id="X1FPY5"/>
<organism evidence="1">
    <name type="scientific">marine sediment metagenome</name>
    <dbReference type="NCBI Taxonomy" id="412755"/>
    <lineage>
        <taxon>unclassified sequences</taxon>
        <taxon>metagenomes</taxon>
        <taxon>ecological metagenomes</taxon>
    </lineage>
</organism>